<dbReference type="Proteomes" id="UP000299102">
    <property type="component" value="Unassembled WGS sequence"/>
</dbReference>
<evidence type="ECO:0000313" key="2">
    <source>
        <dbReference type="Proteomes" id="UP000299102"/>
    </source>
</evidence>
<comment type="caution">
    <text evidence="1">The sequence shown here is derived from an EMBL/GenBank/DDBJ whole genome shotgun (WGS) entry which is preliminary data.</text>
</comment>
<gene>
    <name evidence="1" type="ORF">EVAR_43028_1</name>
</gene>
<sequence length="82" mass="9253">MVRRHTPPLVDRVEKLDRIQPRRLLAPEMRMRISKVQKFDINLKYPAVGALFVCPACQLRQKDSKGARVQLCIATAAADGVP</sequence>
<name>A0A4C1XLY0_EUMVA</name>
<reference evidence="1 2" key="1">
    <citation type="journal article" date="2019" name="Commun. Biol.">
        <title>The bagworm genome reveals a unique fibroin gene that provides high tensile strength.</title>
        <authorList>
            <person name="Kono N."/>
            <person name="Nakamura H."/>
            <person name="Ohtoshi R."/>
            <person name="Tomita M."/>
            <person name="Numata K."/>
            <person name="Arakawa K."/>
        </authorList>
    </citation>
    <scope>NUCLEOTIDE SEQUENCE [LARGE SCALE GENOMIC DNA]</scope>
</reference>
<protein>
    <submittedName>
        <fullName evidence="1">Uncharacterized protein</fullName>
    </submittedName>
</protein>
<accession>A0A4C1XLY0</accession>
<dbReference type="EMBL" id="BGZK01000885">
    <property type="protein sequence ID" value="GBP64012.1"/>
    <property type="molecule type" value="Genomic_DNA"/>
</dbReference>
<dbReference type="AlphaFoldDB" id="A0A4C1XLY0"/>
<proteinExistence type="predicted"/>
<organism evidence="1 2">
    <name type="scientific">Eumeta variegata</name>
    <name type="common">Bagworm moth</name>
    <name type="synonym">Eumeta japonica</name>
    <dbReference type="NCBI Taxonomy" id="151549"/>
    <lineage>
        <taxon>Eukaryota</taxon>
        <taxon>Metazoa</taxon>
        <taxon>Ecdysozoa</taxon>
        <taxon>Arthropoda</taxon>
        <taxon>Hexapoda</taxon>
        <taxon>Insecta</taxon>
        <taxon>Pterygota</taxon>
        <taxon>Neoptera</taxon>
        <taxon>Endopterygota</taxon>
        <taxon>Lepidoptera</taxon>
        <taxon>Glossata</taxon>
        <taxon>Ditrysia</taxon>
        <taxon>Tineoidea</taxon>
        <taxon>Psychidae</taxon>
        <taxon>Oiketicinae</taxon>
        <taxon>Eumeta</taxon>
    </lineage>
</organism>
<keyword evidence="2" id="KW-1185">Reference proteome</keyword>
<evidence type="ECO:0000313" key="1">
    <source>
        <dbReference type="EMBL" id="GBP64012.1"/>
    </source>
</evidence>